<accession>J7SBV3</accession>
<dbReference type="GO" id="GO:0043066">
    <property type="term" value="P:negative regulation of apoptotic process"/>
    <property type="evidence" value="ECO:0007669"/>
    <property type="project" value="TreeGrafter"/>
</dbReference>
<evidence type="ECO:0000256" key="2">
    <source>
        <dbReference type="ARBA" id="ARBA00022786"/>
    </source>
</evidence>
<dbReference type="InParanoid" id="J7SBV3"/>
<keyword evidence="1" id="KW-0808">Transferase</keyword>
<dbReference type="PANTHER" id="PTHR46116:SF39">
    <property type="entry name" value="BACULOVIRAL IAP REPEAT-CONTAINING PROTEIN 6"/>
    <property type="match status" value="1"/>
</dbReference>
<reference evidence="5 6" key="1">
    <citation type="journal article" date="2012" name="Appl. Environ. Microbiol.">
        <title>Short-read sequencing for genomic analysis of the brown rot fungus Fibroporia radiculosa.</title>
        <authorList>
            <person name="Tang J.D."/>
            <person name="Perkins A.D."/>
            <person name="Sonstegard T.S."/>
            <person name="Schroeder S.G."/>
            <person name="Burgess S.C."/>
            <person name="Diehl S.V."/>
        </authorList>
    </citation>
    <scope>NUCLEOTIDE SEQUENCE [LARGE SCALE GENOMIC DNA]</scope>
    <source>
        <strain evidence="5 6">TFFH 294</strain>
    </source>
</reference>
<dbReference type="AlphaFoldDB" id="J7SBV3"/>
<dbReference type="RefSeq" id="XP_012177429.1">
    <property type="nucleotide sequence ID" value="XM_012322039.1"/>
</dbReference>
<proteinExistence type="predicted"/>
<dbReference type="Pfam" id="PF00179">
    <property type="entry name" value="UQ_con"/>
    <property type="match status" value="1"/>
</dbReference>
<name>J7SBV3_9APHY</name>
<dbReference type="GO" id="GO:0004869">
    <property type="term" value="F:cysteine-type endopeptidase inhibitor activity"/>
    <property type="evidence" value="ECO:0007669"/>
    <property type="project" value="TreeGrafter"/>
</dbReference>
<dbReference type="Gene3D" id="3.10.110.10">
    <property type="entry name" value="Ubiquitin Conjugating Enzyme"/>
    <property type="match status" value="1"/>
</dbReference>
<sequence>MSDDEEPLEVVLAKIKAQEESEALARQLQQEWDNPSSGSGNATSSDLMQHSSTGTEESDEALARRLAKEWEVMDAVTADLLHSSEKHSPSSSTSIKSEASKSRYSAGRGKGKGASTNNSILKRSNQLASHWDEVVVRALQTITDLLPSPYSSSPQIYDMVPHASVAALLLGSQLPNLLGDLLRNDSVTDWIVRMEIYHAMLALLRRLADCELTIEVLICQRWELERSCGLEDWMWGDGEILWETTRSDNGSPGQLVPASPLYVHFRKLTRQCETFLSGVSSMLEMKSNENEDVRDLKGKSRGPSIVSERTYQQECDRLAFQHIALSRETLDGKGLVYPTFNYTQEVTSTSSATRNPKDRLHLIKELAVMATSLPPGVWMRVDEVRNDVIKSMVAGPEGTPYAGGLFEFDCFIPLEYPVKPPLMHLRTTGGSTGPGLVVVFEIDFIAGGRVDPEHDIGGPALF</sequence>
<dbReference type="PANTHER" id="PTHR46116">
    <property type="entry name" value="(E3-INDEPENDENT) E2 UBIQUITIN-CONJUGATING ENZYME"/>
    <property type="match status" value="1"/>
</dbReference>
<dbReference type="GO" id="GO:0016740">
    <property type="term" value="F:transferase activity"/>
    <property type="evidence" value="ECO:0007669"/>
    <property type="project" value="UniProtKB-KW"/>
</dbReference>
<dbReference type="Proteomes" id="UP000006352">
    <property type="component" value="Unassembled WGS sequence"/>
</dbReference>
<dbReference type="InterPro" id="IPR000608">
    <property type="entry name" value="UBC"/>
</dbReference>
<organism evidence="5 6">
    <name type="scientific">Fibroporia radiculosa</name>
    <dbReference type="NCBI Taxonomy" id="599839"/>
    <lineage>
        <taxon>Eukaryota</taxon>
        <taxon>Fungi</taxon>
        <taxon>Dikarya</taxon>
        <taxon>Basidiomycota</taxon>
        <taxon>Agaricomycotina</taxon>
        <taxon>Agaricomycetes</taxon>
        <taxon>Polyporales</taxon>
        <taxon>Fibroporiaceae</taxon>
        <taxon>Fibroporia</taxon>
    </lineage>
</organism>
<keyword evidence="2" id="KW-0833">Ubl conjugation pathway</keyword>
<dbReference type="PROSITE" id="PS50127">
    <property type="entry name" value="UBC_2"/>
    <property type="match status" value="1"/>
</dbReference>
<dbReference type="OrthoDB" id="47801at2759"/>
<dbReference type="InterPro" id="IPR016135">
    <property type="entry name" value="UBQ-conjugating_enzyme/RWD"/>
</dbReference>
<dbReference type="SUPFAM" id="SSF54495">
    <property type="entry name" value="UBC-like"/>
    <property type="match status" value="1"/>
</dbReference>
<dbReference type="GO" id="GO:0005634">
    <property type="term" value="C:nucleus"/>
    <property type="evidence" value="ECO:0007669"/>
    <property type="project" value="TreeGrafter"/>
</dbReference>
<evidence type="ECO:0000313" key="5">
    <source>
        <dbReference type="EMBL" id="CCL98146.1"/>
    </source>
</evidence>
<feature type="domain" description="UBC core" evidence="4">
    <location>
        <begin position="357"/>
        <end position="462"/>
    </location>
</feature>
<evidence type="ECO:0000256" key="3">
    <source>
        <dbReference type="SAM" id="MobiDB-lite"/>
    </source>
</evidence>
<feature type="region of interest" description="Disordered" evidence="3">
    <location>
        <begin position="81"/>
        <end position="118"/>
    </location>
</feature>
<feature type="region of interest" description="Disordered" evidence="3">
    <location>
        <begin position="20"/>
        <end position="63"/>
    </location>
</feature>
<dbReference type="EMBL" id="HE796869">
    <property type="protein sequence ID" value="CCL98146.1"/>
    <property type="molecule type" value="Genomic_DNA"/>
</dbReference>
<dbReference type="HOGENOM" id="CLU_591882_0_0_1"/>
<feature type="compositionally biased region" description="Polar residues" evidence="3">
    <location>
        <begin position="27"/>
        <end position="55"/>
    </location>
</feature>
<protein>
    <recommendedName>
        <fullName evidence="4">UBC core domain-containing protein</fullName>
    </recommendedName>
</protein>
<evidence type="ECO:0000256" key="1">
    <source>
        <dbReference type="ARBA" id="ARBA00022679"/>
    </source>
</evidence>
<evidence type="ECO:0000313" key="6">
    <source>
        <dbReference type="Proteomes" id="UP000006352"/>
    </source>
</evidence>
<evidence type="ECO:0000259" key="4">
    <source>
        <dbReference type="PROSITE" id="PS50127"/>
    </source>
</evidence>
<keyword evidence="6" id="KW-1185">Reference proteome</keyword>
<gene>
    <name evidence="5" type="ORF">FIBRA_00140</name>
</gene>
<dbReference type="STRING" id="599839.J7SBV3"/>
<dbReference type="GeneID" id="24093057"/>